<keyword evidence="1" id="KW-0732">Signal</keyword>
<dbReference type="AlphaFoldDB" id="A0A9Q4T892"/>
<evidence type="ECO:0000256" key="1">
    <source>
        <dbReference type="SAM" id="SignalP"/>
    </source>
</evidence>
<dbReference type="PROSITE" id="PS51257">
    <property type="entry name" value="PROKAR_LIPOPROTEIN"/>
    <property type="match status" value="1"/>
</dbReference>
<feature type="domain" description="DUF7480" evidence="2">
    <location>
        <begin position="26"/>
        <end position="107"/>
    </location>
</feature>
<evidence type="ECO:0000259" key="2">
    <source>
        <dbReference type="Pfam" id="PF24295"/>
    </source>
</evidence>
<proteinExistence type="predicted"/>
<dbReference type="EMBL" id="RPBY01000005">
    <property type="protein sequence ID" value="NCH88537.1"/>
    <property type="molecule type" value="Genomic_DNA"/>
</dbReference>
<dbReference type="Proteomes" id="UP000778262">
    <property type="component" value="Unassembled WGS sequence"/>
</dbReference>
<reference evidence="3" key="1">
    <citation type="submission" date="2018-11" db="EMBL/GenBank/DDBJ databases">
        <title>Genomics analysis of Putative Virulence Factors on Adhesion and Cytotoxicity for Cronobacter spp.</title>
        <authorList>
            <person name="Cui J."/>
        </authorList>
    </citation>
    <scope>NUCLEOTIDE SEQUENCE</scope>
    <source>
        <strain evidence="3">SD69</strain>
    </source>
</reference>
<dbReference type="NCBIfam" id="NF045617">
    <property type="entry name" value="mostly_LP"/>
    <property type="match status" value="1"/>
</dbReference>
<accession>A0A9Q4T892</accession>
<feature type="signal peptide" evidence="1">
    <location>
        <begin position="1"/>
        <end position="19"/>
    </location>
</feature>
<sequence>MKKLLIPALACLLSGCFLGDRVSFLPAQTAVADGKVCVSVDEEHVPTPEKILRASVWSYEAQADVYEKNLVTKTLMLDARRCAPVFDDFHFAPGKTYSAAVDTTSHRYITRGFSVVTTGNGVAVQDHD</sequence>
<organism evidence="3 4">
    <name type="scientific">Cronobacter dublinensis</name>
    <dbReference type="NCBI Taxonomy" id="413497"/>
    <lineage>
        <taxon>Bacteria</taxon>
        <taxon>Pseudomonadati</taxon>
        <taxon>Pseudomonadota</taxon>
        <taxon>Gammaproteobacteria</taxon>
        <taxon>Enterobacterales</taxon>
        <taxon>Enterobacteriaceae</taxon>
        <taxon>Cronobacter</taxon>
    </lineage>
</organism>
<feature type="chain" id="PRO_5040123117" description="DUF7480 domain-containing protein" evidence="1">
    <location>
        <begin position="20"/>
        <end position="128"/>
    </location>
</feature>
<dbReference type="Pfam" id="PF24295">
    <property type="entry name" value="DUF7480"/>
    <property type="match status" value="1"/>
</dbReference>
<gene>
    <name evidence="3" type="ORF">EHJ13_13975</name>
</gene>
<name>A0A9Q4T892_9ENTR</name>
<dbReference type="RefSeq" id="WP_105685290.1">
    <property type="nucleotide sequence ID" value="NZ_JAANQM010000014.1"/>
</dbReference>
<dbReference type="InterPro" id="IPR055903">
    <property type="entry name" value="DUF7480"/>
</dbReference>
<comment type="caution">
    <text evidence="3">The sequence shown here is derived from an EMBL/GenBank/DDBJ whole genome shotgun (WGS) entry which is preliminary data.</text>
</comment>
<dbReference type="InterPro" id="IPR054657">
    <property type="entry name" value="T6SS_periplasmic_put"/>
</dbReference>
<protein>
    <recommendedName>
        <fullName evidence="2">DUF7480 domain-containing protein</fullName>
    </recommendedName>
</protein>
<evidence type="ECO:0000313" key="3">
    <source>
        <dbReference type="EMBL" id="NCH88537.1"/>
    </source>
</evidence>
<evidence type="ECO:0000313" key="4">
    <source>
        <dbReference type="Proteomes" id="UP000778262"/>
    </source>
</evidence>